<sequence>MDTETFTFLDADQLDIFVYHWRSMQQQKPRAIIQIAHGMGEHAGRYERLAKVLIRAGYEVYANDHRGHGLTAGAPEQVGKTGSDAFNKMTDTMAQLTDQIAASHPGIPIYLLGHSMGSFLTQQYMYKYSSKVEGVILSGTNGKQSPMLRVGILIASMLVSWRGIDHRSPLLMLLTFGSYNKAFKPTRTVSDWISRDEAEVDLYIADPYCGGIFTAGFFRDFFRGLLDIHRPQHMDQISKKQPVLIFGGDRDPVGQMGKGVRQLLGMYNRLGLEHVDFKLYPGGRHEMLNETNREQVTSDMVQWLDRQIGQVQLDETGLDKKQGYHIDVNRVEANEAQVEGSRASKLLGG</sequence>
<protein>
    <submittedName>
        <fullName evidence="2">Alpha/beta hydrolase</fullName>
    </submittedName>
</protein>
<dbReference type="PANTHER" id="PTHR11614">
    <property type="entry name" value="PHOSPHOLIPASE-RELATED"/>
    <property type="match status" value="1"/>
</dbReference>
<feature type="domain" description="Serine aminopeptidase S33" evidence="1">
    <location>
        <begin position="27"/>
        <end position="292"/>
    </location>
</feature>
<evidence type="ECO:0000259" key="1">
    <source>
        <dbReference type="Pfam" id="PF12146"/>
    </source>
</evidence>
<dbReference type="Gene3D" id="3.40.50.1820">
    <property type="entry name" value="alpha/beta hydrolase"/>
    <property type="match status" value="1"/>
</dbReference>
<dbReference type="InterPro" id="IPR051044">
    <property type="entry name" value="MAG_DAG_Lipase"/>
</dbReference>
<dbReference type="InterPro" id="IPR029058">
    <property type="entry name" value="AB_hydrolase_fold"/>
</dbReference>
<organism evidence="2 3">
    <name type="scientific">Paenibacillus agricola</name>
    <dbReference type="NCBI Taxonomy" id="2716264"/>
    <lineage>
        <taxon>Bacteria</taxon>
        <taxon>Bacillati</taxon>
        <taxon>Bacillota</taxon>
        <taxon>Bacilli</taxon>
        <taxon>Bacillales</taxon>
        <taxon>Paenibacillaceae</taxon>
        <taxon>Paenibacillus</taxon>
    </lineage>
</organism>
<evidence type="ECO:0000313" key="3">
    <source>
        <dbReference type="Proteomes" id="UP001165962"/>
    </source>
</evidence>
<dbReference type="SUPFAM" id="SSF53474">
    <property type="entry name" value="alpha/beta-Hydrolases"/>
    <property type="match status" value="1"/>
</dbReference>
<accession>A0ABX0J5W1</accession>
<keyword evidence="3" id="KW-1185">Reference proteome</keyword>
<evidence type="ECO:0000313" key="2">
    <source>
        <dbReference type="EMBL" id="NHN31328.1"/>
    </source>
</evidence>
<gene>
    <name evidence="2" type="ORF">G9U52_15930</name>
</gene>
<keyword evidence="2" id="KW-0378">Hydrolase</keyword>
<name>A0ABX0J5W1_9BACL</name>
<reference evidence="2" key="1">
    <citation type="submission" date="2020-03" db="EMBL/GenBank/DDBJ databases">
        <title>Draft sequencing of Paenibacilllus sp. S3N08.</title>
        <authorList>
            <person name="Kim D.-U."/>
        </authorList>
    </citation>
    <scope>NUCLEOTIDE SEQUENCE</scope>
    <source>
        <strain evidence="2">S3N08</strain>
    </source>
</reference>
<proteinExistence type="predicted"/>
<comment type="caution">
    <text evidence="2">The sequence shown here is derived from an EMBL/GenBank/DDBJ whole genome shotgun (WGS) entry which is preliminary data.</text>
</comment>
<dbReference type="EMBL" id="JAAOIW010000005">
    <property type="protein sequence ID" value="NHN31328.1"/>
    <property type="molecule type" value="Genomic_DNA"/>
</dbReference>
<dbReference type="Proteomes" id="UP001165962">
    <property type="component" value="Unassembled WGS sequence"/>
</dbReference>
<dbReference type="GO" id="GO:0016787">
    <property type="term" value="F:hydrolase activity"/>
    <property type="evidence" value="ECO:0007669"/>
    <property type="project" value="UniProtKB-KW"/>
</dbReference>
<dbReference type="InterPro" id="IPR022742">
    <property type="entry name" value="Hydrolase_4"/>
</dbReference>
<dbReference type="RefSeq" id="WP_166151266.1">
    <property type="nucleotide sequence ID" value="NZ_JAAOIW010000005.1"/>
</dbReference>
<dbReference type="Pfam" id="PF12146">
    <property type="entry name" value="Hydrolase_4"/>
    <property type="match status" value="1"/>
</dbReference>